<dbReference type="SUPFAM" id="SSF54523">
    <property type="entry name" value="Pili subunits"/>
    <property type="match status" value="1"/>
</dbReference>
<organism evidence="2 3">
    <name type="scientific">Garciella nitratireducens DSM 15102</name>
    <dbReference type="NCBI Taxonomy" id="1121911"/>
    <lineage>
        <taxon>Bacteria</taxon>
        <taxon>Bacillati</taxon>
        <taxon>Bacillota</taxon>
        <taxon>Clostridia</taxon>
        <taxon>Eubacteriales</taxon>
        <taxon>Eubacteriaceae</taxon>
        <taxon>Garciella</taxon>
    </lineage>
</organism>
<evidence type="ECO:0000313" key="2">
    <source>
        <dbReference type="EMBL" id="SJZ37460.1"/>
    </source>
</evidence>
<accession>A0A1T4K4U6</accession>
<dbReference type="Pfam" id="PF07963">
    <property type="entry name" value="N_methyl"/>
    <property type="match status" value="1"/>
</dbReference>
<dbReference type="AlphaFoldDB" id="A0A1T4K4U6"/>
<keyword evidence="1" id="KW-1133">Transmembrane helix</keyword>
<feature type="transmembrane region" description="Helical" evidence="1">
    <location>
        <begin position="21"/>
        <end position="48"/>
    </location>
</feature>
<evidence type="ECO:0000313" key="3">
    <source>
        <dbReference type="Proteomes" id="UP000196365"/>
    </source>
</evidence>
<reference evidence="2 3" key="1">
    <citation type="submission" date="2017-02" db="EMBL/GenBank/DDBJ databases">
        <authorList>
            <person name="Peterson S.W."/>
        </authorList>
    </citation>
    <scope>NUCLEOTIDE SEQUENCE [LARGE SCALE GENOMIC DNA]</scope>
    <source>
        <strain evidence="2 3">DSM 15102</strain>
    </source>
</reference>
<keyword evidence="1" id="KW-0472">Membrane</keyword>
<dbReference type="EMBL" id="FUWV01000001">
    <property type="protein sequence ID" value="SJZ37460.1"/>
    <property type="molecule type" value="Genomic_DNA"/>
</dbReference>
<name>A0A1T4K4U6_9FIRM</name>
<dbReference type="InterPro" id="IPR045584">
    <property type="entry name" value="Pilin-like"/>
</dbReference>
<evidence type="ECO:0000256" key="1">
    <source>
        <dbReference type="SAM" id="Phobius"/>
    </source>
</evidence>
<dbReference type="NCBIfam" id="TIGR02532">
    <property type="entry name" value="IV_pilin_GFxxxE"/>
    <property type="match status" value="1"/>
</dbReference>
<dbReference type="InterPro" id="IPR012902">
    <property type="entry name" value="N_methyl_site"/>
</dbReference>
<gene>
    <name evidence="2" type="ORF">SAMN02745973_00344</name>
</gene>
<sequence length="188" mass="22136">MFLKFIFPIKNKKLKKGEKGFTFIELIVVMALIGIIFPVVVSMFFIGIRSYKTSEDQLESHHNARWTFMYIERQIKSSEKIYIKNDIKNNWTILYLQDMETPQYYNYYFLNKETGILMKYKVDQNLKSIGLGSTSQLASNIKKFQFIADVDSYLFYLHITSEVNGKEFDLKSNIRAGGEVINLNRNFE</sequence>
<dbReference type="Proteomes" id="UP000196365">
    <property type="component" value="Unassembled WGS sequence"/>
</dbReference>
<keyword evidence="1" id="KW-0812">Transmembrane</keyword>
<keyword evidence="3" id="KW-1185">Reference proteome</keyword>
<protein>
    <submittedName>
        <fullName evidence="2">Prepilin-type N-terminal cleavage/methylation domain-containing protein</fullName>
    </submittedName>
</protein>
<proteinExistence type="predicted"/>